<dbReference type="SUPFAM" id="SSF56112">
    <property type="entry name" value="Protein kinase-like (PK-like)"/>
    <property type="match status" value="1"/>
</dbReference>
<protein>
    <submittedName>
        <fullName evidence="8">Uncharacterized protein</fullName>
    </submittedName>
</protein>
<feature type="compositionally biased region" description="Low complexity" evidence="5">
    <location>
        <begin position="387"/>
        <end position="396"/>
    </location>
</feature>
<evidence type="ECO:0000313" key="8">
    <source>
        <dbReference type="EMBL" id="KAJ3226421.1"/>
    </source>
</evidence>
<feature type="compositionally biased region" description="Polar residues" evidence="5">
    <location>
        <begin position="433"/>
        <end position="444"/>
    </location>
</feature>
<dbReference type="PROSITE" id="PS50011">
    <property type="entry name" value="PROTEIN_KINASE_DOM"/>
    <property type="match status" value="1"/>
</dbReference>
<dbReference type="Gene3D" id="1.20.5.110">
    <property type="match status" value="1"/>
</dbReference>
<dbReference type="SMART" id="SM00220">
    <property type="entry name" value="S_TKc"/>
    <property type="match status" value="1"/>
</dbReference>
<dbReference type="InterPro" id="IPR000727">
    <property type="entry name" value="T_SNARE_dom"/>
</dbReference>
<dbReference type="PANTHER" id="PTHR24346:SF72">
    <property type="entry name" value="CAMK PROTEIN KINASE"/>
    <property type="match status" value="1"/>
</dbReference>
<evidence type="ECO:0000256" key="1">
    <source>
        <dbReference type="ARBA" id="ARBA00022741"/>
    </source>
</evidence>
<feature type="coiled-coil region" evidence="4">
    <location>
        <begin position="239"/>
        <end position="280"/>
    </location>
</feature>
<dbReference type="GO" id="GO:0035556">
    <property type="term" value="P:intracellular signal transduction"/>
    <property type="evidence" value="ECO:0007669"/>
    <property type="project" value="TreeGrafter"/>
</dbReference>
<dbReference type="PANTHER" id="PTHR24346">
    <property type="entry name" value="MAP/MICROTUBULE AFFINITY-REGULATING KINASE"/>
    <property type="match status" value="1"/>
</dbReference>
<name>A0AAD5U975_9FUNG</name>
<dbReference type="Proteomes" id="UP001211065">
    <property type="component" value="Unassembled WGS sequence"/>
</dbReference>
<keyword evidence="2 3" id="KW-0067">ATP-binding</keyword>
<accession>A0AAD5U975</accession>
<dbReference type="PROSITE" id="PS50192">
    <property type="entry name" value="T_SNARE"/>
    <property type="match status" value="1"/>
</dbReference>
<dbReference type="PROSITE" id="PS00108">
    <property type="entry name" value="PROTEIN_KINASE_ST"/>
    <property type="match status" value="1"/>
</dbReference>
<evidence type="ECO:0000256" key="4">
    <source>
        <dbReference type="SAM" id="Coils"/>
    </source>
</evidence>
<evidence type="ECO:0000259" key="6">
    <source>
        <dbReference type="PROSITE" id="PS50011"/>
    </source>
</evidence>
<feature type="domain" description="Protein kinase" evidence="6">
    <location>
        <begin position="524"/>
        <end position="764"/>
    </location>
</feature>
<evidence type="ECO:0000256" key="2">
    <source>
        <dbReference type="ARBA" id="ARBA00022840"/>
    </source>
</evidence>
<dbReference type="GO" id="GO:0005524">
    <property type="term" value="F:ATP binding"/>
    <property type="evidence" value="ECO:0007669"/>
    <property type="project" value="UniProtKB-UniRule"/>
</dbReference>
<feature type="compositionally biased region" description="Low complexity" evidence="5">
    <location>
        <begin position="478"/>
        <end position="489"/>
    </location>
</feature>
<dbReference type="PROSITE" id="PS00107">
    <property type="entry name" value="PROTEIN_KINASE_ATP"/>
    <property type="match status" value="1"/>
</dbReference>
<dbReference type="InterPro" id="IPR011009">
    <property type="entry name" value="Kinase-like_dom_sf"/>
</dbReference>
<dbReference type="InterPro" id="IPR000719">
    <property type="entry name" value="Prot_kinase_dom"/>
</dbReference>
<evidence type="ECO:0000259" key="7">
    <source>
        <dbReference type="PROSITE" id="PS50192"/>
    </source>
</evidence>
<dbReference type="GO" id="GO:0005634">
    <property type="term" value="C:nucleus"/>
    <property type="evidence" value="ECO:0007669"/>
    <property type="project" value="TreeGrafter"/>
</dbReference>
<comment type="caution">
    <text evidence="8">The sequence shown here is derived from an EMBL/GenBank/DDBJ whole genome shotgun (WGS) entry which is preliminary data.</text>
</comment>
<feature type="compositionally biased region" description="Polar residues" evidence="5">
    <location>
        <begin position="397"/>
        <end position="425"/>
    </location>
</feature>
<keyword evidence="9" id="KW-1185">Reference proteome</keyword>
<feature type="compositionally biased region" description="Basic and acidic residues" evidence="5">
    <location>
        <begin position="377"/>
        <end position="386"/>
    </location>
</feature>
<feature type="compositionally biased region" description="Basic and acidic residues" evidence="5">
    <location>
        <begin position="490"/>
        <end position="501"/>
    </location>
</feature>
<dbReference type="SUPFAM" id="SSF58038">
    <property type="entry name" value="SNARE fusion complex"/>
    <property type="match status" value="1"/>
</dbReference>
<dbReference type="Pfam" id="PF00069">
    <property type="entry name" value="Pkinase"/>
    <property type="match status" value="2"/>
</dbReference>
<dbReference type="InterPro" id="IPR017441">
    <property type="entry name" value="Protein_kinase_ATP_BS"/>
</dbReference>
<gene>
    <name evidence="8" type="ORF">HK099_004874</name>
</gene>
<dbReference type="AlphaFoldDB" id="A0AAD5U975"/>
<evidence type="ECO:0000313" key="9">
    <source>
        <dbReference type="Proteomes" id="UP001211065"/>
    </source>
</evidence>
<organism evidence="8 9">
    <name type="scientific">Clydaea vesicula</name>
    <dbReference type="NCBI Taxonomy" id="447962"/>
    <lineage>
        <taxon>Eukaryota</taxon>
        <taxon>Fungi</taxon>
        <taxon>Fungi incertae sedis</taxon>
        <taxon>Chytridiomycota</taxon>
        <taxon>Chytridiomycota incertae sedis</taxon>
        <taxon>Chytridiomycetes</taxon>
        <taxon>Lobulomycetales</taxon>
        <taxon>Lobulomycetaceae</taxon>
        <taxon>Clydaea</taxon>
    </lineage>
</organism>
<dbReference type="Gene3D" id="1.10.510.10">
    <property type="entry name" value="Transferase(Phosphotransferase) domain 1"/>
    <property type="match status" value="1"/>
</dbReference>
<evidence type="ECO:0000256" key="3">
    <source>
        <dbReference type="PROSITE-ProRule" id="PRU10141"/>
    </source>
</evidence>
<feature type="region of interest" description="Disordered" evidence="5">
    <location>
        <begin position="358"/>
        <end position="501"/>
    </location>
</feature>
<dbReference type="Gene3D" id="3.30.200.20">
    <property type="entry name" value="Phosphorylase Kinase, domain 1"/>
    <property type="match status" value="1"/>
</dbReference>
<reference evidence="8" key="1">
    <citation type="submission" date="2020-05" db="EMBL/GenBank/DDBJ databases">
        <title>Phylogenomic resolution of chytrid fungi.</title>
        <authorList>
            <person name="Stajich J.E."/>
            <person name="Amses K."/>
            <person name="Simmons R."/>
            <person name="Seto K."/>
            <person name="Myers J."/>
            <person name="Bonds A."/>
            <person name="Quandt C.A."/>
            <person name="Barry K."/>
            <person name="Liu P."/>
            <person name="Grigoriev I."/>
            <person name="Longcore J.E."/>
            <person name="James T.Y."/>
        </authorList>
    </citation>
    <scope>NUCLEOTIDE SEQUENCE</scope>
    <source>
        <strain evidence="8">JEL0476</strain>
    </source>
</reference>
<dbReference type="GO" id="GO:0004674">
    <property type="term" value="F:protein serine/threonine kinase activity"/>
    <property type="evidence" value="ECO:0007669"/>
    <property type="project" value="TreeGrafter"/>
</dbReference>
<dbReference type="GO" id="GO:0045719">
    <property type="term" value="P:negative regulation of glycogen biosynthetic process"/>
    <property type="evidence" value="ECO:0007669"/>
    <property type="project" value="TreeGrafter"/>
</dbReference>
<evidence type="ECO:0000256" key="5">
    <source>
        <dbReference type="SAM" id="MobiDB-lite"/>
    </source>
</evidence>
<proteinExistence type="predicted"/>
<feature type="domain" description="T-SNARE coiled-coil homology" evidence="7">
    <location>
        <begin position="229"/>
        <end position="284"/>
    </location>
</feature>
<dbReference type="GO" id="GO:0005829">
    <property type="term" value="C:cytosol"/>
    <property type="evidence" value="ECO:0007669"/>
    <property type="project" value="TreeGrafter"/>
</dbReference>
<dbReference type="InterPro" id="IPR008271">
    <property type="entry name" value="Ser/Thr_kinase_AS"/>
</dbReference>
<keyword evidence="1 3" id="KW-0547">Nucleotide-binding</keyword>
<feature type="binding site" evidence="3">
    <location>
        <position position="558"/>
    </location>
    <ligand>
        <name>ATP</name>
        <dbReference type="ChEBI" id="CHEBI:30616"/>
    </ligand>
</feature>
<keyword evidence="4" id="KW-0175">Coiled coil</keyword>
<dbReference type="EMBL" id="JADGJW010000036">
    <property type="protein sequence ID" value="KAJ3226421.1"/>
    <property type="molecule type" value="Genomic_DNA"/>
</dbReference>
<sequence>MASMRDAMRRLNIIYEACAPEAIAEKAAEKGLDEFTRTKKKINQDVKQVRQALKEREVLIQRHGTSSETAEASYHVRILLRSINEDITRLKALYEKDEKKKGKKRLPEDELKARKEIVELCGQHLAECDDMEKRRFLEKNGVDRSELLQGGTGVSTAVQVRRPYGTDFSQEKMEVNDTRKALFEGTTDKGRKKKADQELVTDDPFVSKLPEIDVEEDFKLMNEKNKLIDKDLEDIGFGVQKLKEIAQGMNQELDLQNDALRDLEKDVDKALDGVDNINIRLKQVVDKQVNKKSQPSVLVKNETDNTLNAFAELRINDLNDKSCMRKSTNVRKDELIQDKIKKPKLWKYFPFSFSYGSSTRSSLGKLKSTKEVGNNRNKTDVSKKDSSSSLVNSTDNICNEKNQTVEVKKTTSTARKSVLASNNKVQPKVDSSRPGSNFSNTTSGALPFSQKKEFPLKSAKNSGPNKSFPGPNLPPKPSKASKSEAVSAKEAAEKEDLERNGRHSEVVALLNGKKVLSDNFTKKYKLGEVLGDGAFGFVLTAQEIASGTEVAVKFIVKKKIPKELMNKHTNLPIEIQILSKLNHPGIIKFVEYIDELDYILLITEMHGTEWELANKKLNPLNNVGLRTEVRAKAVTSPEAKAECSPLCRLTEAQEKAIRRRTSCDLFECIDAHVQVPEDICKKIMSQIVLAIKYMNENKIVHRDIKDENVVIDENYNVKLVDFGSASLIPESRRDYFQKFNGTAHFASPEIVGGSPYRGPEAEIW</sequence>
<dbReference type="CDD" id="cd15841">
    <property type="entry name" value="SNARE_Qc"/>
    <property type="match status" value="1"/>
</dbReference>